<keyword evidence="2" id="KW-1185">Reference proteome</keyword>
<organism evidence="1 2">
    <name type="scientific">Manihot esculenta</name>
    <name type="common">Cassava</name>
    <name type="synonym">Jatropha manihot</name>
    <dbReference type="NCBI Taxonomy" id="3983"/>
    <lineage>
        <taxon>Eukaryota</taxon>
        <taxon>Viridiplantae</taxon>
        <taxon>Streptophyta</taxon>
        <taxon>Embryophyta</taxon>
        <taxon>Tracheophyta</taxon>
        <taxon>Spermatophyta</taxon>
        <taxon>Magnoliopsida</taxon>
        <taxon>eudicotyledons</taxon>
        <taxon>Gunneridae</taxon>
        <taxon>Pentapetalae</taxon>
        <taxon>rosids</taxon>
        <taxon>fabids</taxon>
        <taxon>Malpighiales</taxon>
        <taxon>Euphorbiaceae</taxon>
        <taxon>Crotonoideae</taxon>
        <taxon>Manihoteae</taxon>
        <taxon>Manihot</taxon>
    </lineage>
</organism>
<reference evidence="2" key="1">
    <citation type="journal article" date="2016" name="Nat. Biotechnol.">
        <title>Sequencing wild and cultivated cassava and related species reveals extensive interspecific hybridization and genetic diversity.</title>
        <authorList>
            <person name="Bredeson J.V."/>
            <person name="Lyons J.B."/>
            <person name="Prochnik S.E."/>
            <person name="Wu G.A."/>
            <person name="Ha C.M."/>
            <person name="Edsinger-Gonzales E."/>
            <person name="Grimwood J."/>
            <person name="Schmutz J."/>
            <person name="Rabbi I.Y."/>
            <person name="Egesi C."/>
            <person name="Nauluvula P."/>
            <person name="Lebot V."/>
            <person name="Ndunguru J."/>
            <person name="Mkamilo G."/>
            <person name="Bart R.S."/>
            <person name="Setter T.L."/>
            <person name="Gleadow R.M."/>
            <person name="Kulakow P."/>
            <person name="Ferguson M.E."/>
            <person name="Rounsley S."/>
            <person name="Rokhsar D.S."/>
        </authorList>
    </citation>
    <scope>NUCLEOTIDE SEQUENCE [LARGE SCALE GENOMIC DNA]</scope>
    <source>
        <strain evidence="2">cv. AM560-2</strain>
    </source>
</reference>
<proteinExistence type="predicted"/>
<comment type="caution">
    <text evidence="1">The sequence shown here is derived from an EMBL/GenBank/DDBJ whole genome shotgun (WGS) entry which is preliminary data.</text>
</comment>
<name>A0ACB7HCF6_MANES</name>
<evidence type="ECO:0000313" key="1">
    <source>
        <dbReference type="EMBL" id="KAG8650272.1"/>
    </source>
</evidence>
<dbReference type="Proteomes" id="UP000091857">
    <property type="component" value="Chromosome 7"/>
</dbReference>
<evidence type="ECO:0000313" key="2">
    <source>
        <dbReference type="Proteomes" id="UP000091857"/>
    </source>
</evidence>
<accession>A0ACB7HCF6</accession>
<gene>
    <name evidence="1" type="ORF">MANES_07G021750v8</name>
</gene>
<dbReference type="EMBL" id="CM004393">
    <property type="protein sequence ID" value="KAG8650272.1"/>
    <property type="molecule type" value="Genomic_DNA"/>
</dbReference>
<sequence length="69" mass="7982">MEPFDVLGRLSVPETCMKEFPPAQKGHEITLHVKDDSGTVWTFRCRIPAIGFSKPVVYGDWFQFVRRNI</sequence>
<protein>
    <submittedName>
        <fullName evidence="1">Uncharacterized protein</fullName>
    </submittedName>
</protein>